<dbReference type="InterPro" id="IPR011990">
    <property type="entry name" value="TPR-like_helical_dom_sf"/>
</dbReference>
<dbReference type="GO" id="GO:0009451">
    <property type="term" value="P:RNA modification"/>
    <property type="evidence" value="ECO:0007669"/>
    <property type="project" value="InterPro"/>
</dbReference>
<dbReference type="Proteomes" id="UP000275267">
    <property type="component" value="Unassembled WGS sequence"/>
</dbReference>
<dbReference type="Gene3D" id="1.25.40.10">
    <property type="entry name" value="Tetratricopeptide repeat domain"/>
    <property type="match status" value="1"/>
</dbReference>
<keyword evidence="2" id="KW-0809">Transit peptide</keyword>
<sequence length="107" mass="11282">MGWNSFALGSVIKCFSSGVDIAGHTTEAVRGCVVKAGLDTDVFLASAMIDMYAKKGTLSNAVALFKSVQDPNVIVFNAMIAGFCRDEAGVGKEVAREALNLYSELLS</sequence>
<accession>A0A3L6SQY5</accession>
<name>A0A3L6SQY5_PANMI</name>
<keyword evidence="1" id="KW-0677">Repeat</keyword>
<evidence type="ECO:0008006" key="5">
    <source>
        <dbReference type="Google" id="ProtNLM"/>
    </source>
</evidence>
<gene>
    <name evidence="3" type="ORF">C2845_PM07G35420</name>
</gene>
<organism evidence="3 4">
    <name type="scientific">Panicum miliaceum</name>
    <name type="common">Proso millet</name>
    <name type="synonym">Broomcorn millet</name>
    <dbReference type="NCBI Taxonomy" id="4540"/>
    <lineage>
        <taxon>Eukaryota</taxon>
        <taxon>Viridiplantae</taxon>
        <taxon>Streptophyta</taxon>
        <taxon>Embryophyta</taxon>
        <taxon>Tracheophyta</taxon>
        <taxon>Spermatophyta</taxon>
        <taxon>Magnoliopsida</taxon>
        <taxon>Liliopsida</taxon>
        <taxon>Poales</taxon>
        <taxon>Poaceae</taxon>
        <taxon>PACMAD clade</taxon>
        <taxon>Panicoideae</taxon>
        <taxon>Panicodae</taxon>
        <taxon>Paniceae</taxon>
        <taxon>Panicinae</taxon>
        <taxon>Panicum</taxon>
        <taxon>Panicum sect. Panicum</taxon>
    </lineage>
</organism>
<dbReference type="GO" id="GO:0003723">
    <property type="term" value="F:RNA binding"/>
    <property type="evidence" value="ECO:0007669"/>
    <property type="project" value="InterPro"/>
</dbReference>
<dbReference type="STRING" id="4540.A0A3L6SQY5"/>
<protein>
    <recommendedName>
        <fullName evidence="5">Pentatricopeptide repeat-containing protein</fullName>
    </recommendedName>
</protein>
<dbReference type="InterPro" id="IPR002885">
    <property type="entry name" value="PPR_rpt"/>
</dbReference>
<dbReference type="Pfam" id="PF01535">
    <property type="entry name" value="PPR"/>
    <property type="match status" value="2"/>
</dbReference>
<evidence type="ECO:0000256" key="2">
    <source>
        <dbReference type="ARBA" id="ARBA00022946"/>
    </source>
</evidence>
<dbReference type="PANTHER" id="PTHR47926">
    <property type="entry name" value="PENTATRICOPEPTIDE REPEAT-CONTAINING PROTEIN"/>
    <property type="match status" value="1"/>
</dbReference>
<dbReference type="EMBL" id="PQIB02000004">
    <property type="protein sequence ID" value="RLN24480.1"/>
    <property type="molecule type" value="Genomic_DNA"/>
</dbReference>
<keyword evidence="4" id="KW-1185">Reference proteome</keyword>
<evidence type="ECO:0000313" key="3">
    <source>
        <dbReference type="EMBL" id="RLN24480.1"/>
    </source>
</evidence>
<dbReference type="OrthoDB" id="9990610at2759"/>
<evidence type="ECO:0000256" key="1">
    <source>
        <dbReference type="ARBA" id="ARBA00022737"/>
    </source>
</evidence>
<dbReference type="PANTHER" id="PTHR47926:SF381">
    <property type="entry name" value="DYW DOMAIN-CONTAINING PROTEIN"/>
    <property type="match status" value="1"/>
</dbReference>
<dbReference type="InterPro" id="IPR046960">
    <property type="entry name" value="PPR_At4g14850-like_plant"/>
</dbReference>
<dbReference type="AlphaFoldDB" id="A0A3L6SQY5"/>
<reference evidence="4" key="1">
    <citation type="journal article" date="2019" name="Nat. Commun.">
        <title>The genome of broomcorn millet.</title>
        <authorList>
            <person name="Zou C."/>
            <person name="Miki D."/>
            <person name="Li D."/>
            <person name="Tang Q."/>
            <person name="Xiao L."/>
            <person name="Rajput S."/>
            <person name="Deng P."/>
            <person name="Jia W."/>
            <person name="Huang R."/>
            <person name="Zhang M."/>
            <person name="Sun Y."/>
            <person name="Hu J."/>
            <person name="Fu X."/>
            <person name="Schnable P.S."/>
            <person name="Li F."/>
            <person name="Zhang H."/>
            <person name="Feng B."/>
            <person name="Zhu X."/>
            <person name="Liu R."/>
            <person name="Schnable J.C."/>
            <person name="Zhu J.-K."/>
            <person name="Zhang H."/>
        </authorList>
    </citation>
    <scope>NUCLEOTIDE SEQUENCE [LARGE SCALE GENOMIC DNA]</scope>
</reference>
<proteinExistence type="predicted"/>
<comment type="caution">
    <text evidence="3">The sequence shown here is derived from an EMBL/GenBank/DDBJ whole genome shotgun (WGS) entry which is preliminary data.</text>
</comment>
<evidence type="ECO:0000313" key="4">
    <source>
        <dbReference type="Proteomes" id="UP000275267"/>
    </source>
</evidence>